<keyword evidence="3" id="KW-1185">Reference proteome</keyword>
<dbReference type="EMBL" id="KZ360442">
    <property type="protein sequence ID" value="PIO58645.1"/>
    <property type="molecule type" value="Genomic_DNA"/>
</dbReference>
<keyword evidence="1" id="KW-0732">Signal</keyword>
<dbReference type="Proteomes" id="UP000230423">
    <property type="component" value="Unassembled WGS sequence"/>
</dbReference>
<gene>
    <name evidence="2" type="ORF">TELCIR_19915</name>
</gene>
<protein>
    <submittedName>
        <fullName evidence="2">Uncharacterized protein</fullName>
    </submittedName>
</protein>
<dbReference type="AlphaFoldDB" id="A0A2G9TL32"/>
<evidence type="ECO:0000313" key="3">
    <source>
        <dbReference type="Proteomes" id="UP000230423"/>
    </source>
</evidence>
<accession>A0A2G9TL32</accession>
<organism evidence="2 3">
    <name type="scientific">Teladorsagia circumcincta</name>
    <name type="common">Brown stomach worm</name>
    <name type="synonym">Ostertagia circumcincta</name>
    <dbReference type="NCBI Taxonomy" id="45464"/>
    <lineage>
        <taxon>Eukaryota</taxon>
        <taxon>Metazoa</taxon>
        <taxon>Ecdysozoa</taxon>
        <taxon>Nematoda</taxon>
        <taxon>Chromadorea</taxon>
        <taxon>Rhabditida</taxon>
        <taxon>Rhabditina</taxon>
        <taxon>Rhabditomorpha</taxon>
        <taxon>Strongyloidea</taxon>
        <taxon>Trichostrongylidae</taxon>
        <taxon>Teladorsagia</taxon>
    </lineage>
</organism>
<feature type="non-terminal residue" evidence="2">
    <location>
        <position position="1"/>
    </location>
</feature>
<dbReference type="InterPro" id="IPR036846">
    <property type="entry name" value="GM2-AP_sf"/>
</dbReference>
<evidence type="ECO:0000256" key="1">
    <source>
        <dbReference type="ARBA" id="ARBA00022729"/>
    </source>
</evidence>
<sequence>YLQRKGIDMNKYHPSIRFNPDKIHLIPKNPVIPGCIKIKAEGVEITRPLRNLVAEVELRIGGTPNPANPTLPCSRNIDEKINQCFCSKVEGTWFVSPVHAVDRSK</sequence>
<evidence type="ECO:0000313" key="2">
    <source>
        <dbReference type="EMBL" id="PIO58645.1"/>
    </source>
</evidence>
<proteinExistence type="predicted"/>
<reference evidence="2 3" key="1">
    <citation type="submission" date="2015-09" db="EMBL/GenBank/DDBJ databases">
        <title>Draft genome of the parasitic nematode Teladorsagia circumcincta isolate WARC Sus (inbred).</title>
        <authorList>
            <person name="Mitreva M."/>
        </authorList>
    </citation>
    <scope>NUCLEOTIDE SEQUENCE [LARGE SCALE GENOMIC DNA]</scope>
    <source>
        <strain evidence="2 3">S</strain>
    </source>
</reference>
<dbReference type="SUPFAM" id="SSF63707">
    <property type="entry name" value="Ganglioside M2 (gm2) activator"/>
    <property type="match status" value="1"/>
</dbReference>
<dbReference type="OrthoDB" id="5802052at2759"/>
<name>A0A2G9TL32_TELCI</name>